<dbReference type="RefSeq" id="WP_011112283.1">
    <property type="nucleotide sequence ID" value="NC_004757.1"/>
</dbReference>
<evidence type="ECO:0000256" key="5">
    <source>
        <dbReference type="SAM" id="MobiDB-lite"/>
    </source>
</evidence>
<dbReference type="PANTHER" id="PTHR34298">
    <property type="entry name" value="SEGREGATION AND CONDENSATION PROTEIN B"/>
    <property type="match status" value="1"/>
</dbReference>
<dbReference type="PhylomeDB" id="Q82TY6"/>
<dbReference type="OrthoDB" id="9806226at2"/>
<dbReference type="PIRSF" id="PIRSF019345">
    <property type="entry name" value="ScpB"/>
    <property type="match status" value="1"/>
</dbReference>
<evidence type="ECO:0008006" key="8">
    <source>
        <dbReference type="Google" id="ProtNLM"/>
    </source>
</evidence>
<accession>Q82TY6</accession>
<dbReference type="EMBL" id="AL954747">
    <property type="protein sequence ID" value="CAD85640.1"/>
    <property type="molecule type" value="Genomic_DNA"/>
</dbReference>
<keyword evidence="7" id="KW-1185">Reference proteome</keyword>
<proteinExistence type="predicted"/>
<dbReference type="Pfam" id="PF04079">
    <property type="entry name" value="SMC_ScpB"/>
    <property type="match status" value="1"/>
</dbReference>
<keyword evidence="4" id="KW-0131">Cell cycle</keyword>
<dbReference type="HOGENOM" id="CLU_045647_3_1_4"/>
<dbReference type="InterPro" id="IPR005234">
    <property type="entry name" value="ScpB_csome_segregation"/>
</dbReference>
<dbReference type="InterPro" id="IPR036390">
    <property type="entry name" value="WH_DNA-bd_sf"/>
</dbReference>
<dbReference type="GeneID" id="87104890"/>
<reference evidence="6 7" key="1">
    <citation type="journal article" date="2003" name="J. Bacteriol.">
        <title>Complete genome sequence of the ammonia-oxidizing bacterium and obligate chemolithoautotroph Nitrosomonas europaea.</title>
        <authorList>
            <person name="Chain P."/>
            <person name="Lamerdin J."/>
            <person name="Larimer F."/>
            <person name="Regala W."/>
            <person name="Land M."/>
            <person name="Hauser L."/>
            <person name="Hooper A."/>
            <person name="Klotz M."/>
            <person name="Norton J."/>
            <person name="Sayavedra-Soto L."/>
            <person name="Arciero D."/>
            <person name="Hommes N."/>
            <person name="Whittaker M."/>
            <person name="Arp D."/>
        </authorList>
    </citation>
    <scope>NUCLEOTIDE SEQUENCE [LARGE SCALE GENOMIC DNA]</scope>
    <source>
        <strain evidence="7">ATCC 19718 / CIP 103999 / KCTC 2705 / NBRC 14298</strain>
    </source>
</reference>
<dbReference type="STRING" id="228410.NE1729"/>
<evidence type="ECO:0000313" key="6">
    <source>
        <dbReference type="EMBL" id="CAD85640.1"/>
    </source>
</evidence>
<dbReference type="Gene3D" id="1.10.10.10">
    <property type="entry name" value="Winged helix-like DNA-binding domain superfamily/Winged helix DNA-binding domain"/>
    <property type="match status" value="2"/>
</dbReference>
<organism evidence="6 7">
    <name type="scientific">Nitrosomonas europaea (strain ATCC 19718 / CIP 103999 / KCTC 2705 / NBRC 14298)</name>
    <dbReference type="NCBI Taxonomy" id="228410"/>
    <lineage>
        <taxon>Bacteria</taxon>
        <taxon>Pseudomonadati</taxon>
        <taxon>Pseudomonadota</taxon>
        <taxon>Betaproteobacteria</taxon>
        <taxon>Nitrosomonadales</taxon>
        <taxon>Nitrosomonadaceae</taxon>
        <taxon>Nitrosomonas</taxon>
    </lineage>
</organism>
<dbReference type="AlphaFoldDB" id="Q82TY6"/>
<evidence type="ECO:0000313" key="7">
    <source>
        <dbReference type="Proteomes" id="UP000001416"/>
    </source>
</evidence>
<dbReference type="GO" id="GO:0051301">
    <property type="term" value="P:cell division"/>
    <property type="evidence" value="ECO:0007669"/>
    <property type="project" value="UniProtKB-KW"/>
</dbReference>
<keyword evidence="2" id="KW-0132">Cell division</keyword>
<gene>
    <name evidence="6" type="ordered locus">NE1729</name>
</gene>
<dbReference type="GO" id="GO:0051304">
    <property type="term" value="P:chromosome separation"/>
    <property type="evidence" value="ECO:0007669"/>
    <property type="project" value="InterPro"/>
</dbReference>
<dbReference type="InterPro" id="IPR036388">
    <property type="entry name" value="WH-like_DNA-bd_sf"/>
</dbReference>
<keyword evidence="3" id="KW-0159">Chromosome partition</keyword>
<sequence>MSTQSILTKPTEATAFQPDQVVRILETVLLTTPEPLSISDLKKLFEGNIDKKTLHESLTILSEKWHDSGINLVSVAGGWRFQSKPEMQVFLDRLNPQRPPRYSRAVMETLAIIAYRQPVTRGDIEEIRGVAVSTQIIKTLESRGWIETIGQRDIPGKPYLYATTRHFLDDLNLQSLEQLPSLDSFNSLDLSADEAESVDTDTTTIQESGEPASHEPTQLL</sequence>
<dbReference type="KEGG" id="neu:NE1729"/>
<feature type="region of interest" description="Disordered" evidence="5">
    <location>
        <begin position="193"/>
        <end position="220"/>
    </location>
</feature>
<dbReference type="NCBIfam" id="TIGR00281">
    <property type="entry name" value="SMC-Scp complex subunit ScpB"/>
    <property type="match status" value="1"/>
</dbReference>
<dbReference type="PANTHER" id="PTHR34298:SF2">
    <property type="entry name" value="SEGREGATION AND CONDENSATION PROTEIN B"/>
    <property type="match status" value="1"/>
</dbReference>
<keyword evidence="1" id="KW-0963">Cytoplasm</keyword>
<dbReference type="eggNOG" id="COG1386">
    <property type="taxonomic scope" value="Bacteria"/>
</dbReference>
<evidence type="ECO:0000256" key="2">
    <source>
        <dbReference type="ARBA" id="ARBA00022618"/>
    </source>
</evidence>
<evidence type="ECO:0000256" key="3">
    <source>
        <dbReference type="ARBA" id="ARBA00022829"/>
    </source>
</evidence>
<evidence type="ECO:0000256" key="4">
    <source>
        <dbReference type="ARBA" id="ARBA00023306"/>
    </source>
</evidence>
<dbReference type="SUPFAM" id="SSF46785">
    <property type="entry name" value="Winged helix' DNA-binding domain"/>
    <property type="match status" value="2"/>
</dbReference>
<protein>
    <recommendedName>
        <fullName evidence="8">Condensin subunit ScpB</fullName>
    </recommendedName>
</protein>
<dbReference type="Proteomes" id="UP000001416">
    <property type="component" value="Chromosome"/>
</dbReference>
<name>Q82TY6_NITEU</name>
<evidence type="ECO:0000256" key="1">
    <source>
        <dbReference type="ARBA" id="ARBA00022490"/>
    </source>
</evidence>